<dbReference type="Proteomes" id="UP000887563">
    <property type="component" value="Unplaced"/>
</dbReference>
<accession>A0A914KPV1</accession>
<feature type="transmembrane region" description="Helical" evidence="1">
    <location>
        <begin position="49"/>
        <end position="73"/>
    </location>
</feature>
<evidence type="ECO:0000313" key="3">
    <source>
        <dbReference type="Proteomes" id="UP000887563"/>
    </source>
</evidence>
<organism evidence="3 4">
    <name type="scientific">Meloidogyne incognita</name>
    <name type="common">Southern root-knot nematode worm</name>
    <name type="synonym">Oxyuris incognita</name>
    <dbReference type="NCBI Taxonomy" id="6306"/>
    <lineage>
        <taxon>Eukaryota</taxon>
        <taxon>Metazoa</taxon>
        <taxon>Ecdysozoa</taxon>
        <taxon>Nematoda</taxon>
        <taxon>Chromadorea</taxon>
        <taxon>Rhabditida</taxon>
        <taxon>Tylenchina</taxon>
        <taxon>Tylenchomorpha</taxon>
        <taxon>Tylenchoidea</taxon>
        <taxon>Meloidogynidae</taxon>
        <taxon>Meloidogyninae</taxon>
        <taxon>Meloidogyne</taxon>
        <taxon>Meloidogyne incognita group</taxon>
    </lineage>
</organism>
<dbReference type="AlphaFoldDB" id="A0A914KPV1"/>
<name>A0A914KPV1_MELIC</name>
<dbReference type="WBParaSite" id="Minc3s00070g03511">
    <property type="protein sequence ID" value="Minc3s00070g03511"/>
    <property type="gene ID" value="Minc3s00070g03511"/>
</dbReference>
<proteinExistence type="predicted"/>
<keyword evidence="1" id="KW-1133">Transmembrane helix</keyword>
<evidence type="ECO:0000256" key="1">
    <source>
        <dbReference type="SAM" id="Phobius"/>
    </source>
</evidence>
<sequence length="96" mass="10034">MVALMLVDLLLVEGLNGGSVLGLMCLLLADLLLVEGLDKGPVLGQMVDVGGSCCCVACVDGAGWLLMALWWLLFQPGVTPATPGRQHGGRLLNSTW</sequence>
<keyword evidence="2" id="KW-0732">Signal</keyword>
<keyword evidence="1" id="KW-0812">Transmembrane</keyword>
<protein>
    <submittedName>
        <fullName evidence="4">Candidate secreted effector</fullName>
    </submittedName>
</protein>
<feature type="transmembrane region" description="Helical" evidence="1">
    <location>
        <begin position="20"/>
        <end position="37"/>
    </location>
</feature>
<keyword evidence="3" id="KW-1185">Reference proteome</keyword>
<evidence type="ECO:0000313" key="4">
    <source>
        <dbReference type="WBParaSite" id="Minc3s00070g03511"/>
    </source>
</evidence>
<reference evidence="4" key="1">
    <citation type="submission" date="2022-11" db="UniProtKB">
        <authorList>
            <consortium name="WormBaseParasite"/>
        </authorList>
    </citation>
    <scope>IDENTIFICATION</scope>
</reference>
<keyword evidence="1" id="KW-0472">Membrane</keyword>
<evidence type="ECO:0000256" key="2">
    <source>
        <dbReference type="SAM" id="SignalP"/>
    </source>
</evidence>
<feature type="chain" id="PRO_5037203383" evidence="2">
    <location>
        <begin position="18"/>
        <end position="96"/>
    </location>
</feature>
<feature type="signal peptide" evidence="2">
    <location>
        <begin position="1"/>
        <end position="17"/>
    </location>
</feature>